<organism evidence="1 2">
    <name type="scientific">Fusarium solani</name>
    <name type="common">Filamentous fungus</name>
    <dbReference type="NCBI Taxonomy" id="169388"/>
    <lineage>
        <taxon>Eukaryota</taxon>
        <taxon>Fungi</taxon>
        <taxon>Dikarya</taxon>
        <taxon>Ascomycota</taxon>
        <taxon>Pezizomycotina</taxon>
        <taxon>Sordariomycetes</taxon>
        <taxon>Hypocreomycetidae</taxon>
        <taxon>Hypocreales</taxon>
        <taxon>Nectriaceae</taxon>
        <taxon>Fusarium</taxon>
        <taxon>Fusarium solani species complex</taxon>
    </lineage>
</organism>
<gene>
    <name evidence="1" type="ORF">B0J15DRAFT_512899</name>
</gene>
<evidence type="ECO:0000313" key="2">
    <source>
        <dbReference type="Proteomes" id="UP000736672"/>
    </source>
</evidence>
<protein>
    <submittedName>
        <fullName evidence="1">Uncharacterized protein</fullName>
    </submittedName>
</protein>
<dbReference type="Proteomes" id="UP000736672">
    <property type="component" value="Unassembled WGS sequence"/>
</dbReference>
<dbReference type="EMBL" id="JAGTJS010000010">
    <property type="protein sequence ID" value="KAH7254688.1"/>
    <property type="molecule type" value="Genomic_DNA"/>
</dbReference>
<dbReference type="OrthoDB" id="5236270at2759"/>
<name>A0A9P9HBV3_FUSSL</name>
<dbReference type="AlphaFoldDB" id="A0A9P9HBV3"/>
<sequence>MSFDKASELFWLEYGQQIKNKVPGAGQDGKIFFLANEAQKGLPAGTYIPNEYTAKGLYDLGNNLLATDNTYYSPSAFHGFDQAVGNYLNWVDLEGAKVALERGKVKALSRWERDTQMGLATHPFPIWLEQNGPMSPAVKQDKDALGSALNPSIDCDGYNMHVAAGDVLTPAELIRNQQNGERVQPPSYYRVPLYDAPNYKTFVQSAMEKSSGSDYNPSERRAGVGASIGWFSFSASGKHFQESSTLQTGSEASQVSIKVTYDNLEAVTITTGKWVADVSKYRLRLDAPRKVRTLARVSQLVVVSGLGYEITVGTTTASLLDAKLRETSSAGGSISVFGILIELGGSGSPTRRGQTHGFTWDRASRTFKVIPNYHNSCATVVGVVGEAFGI</sequence>
<comment type="caution">
    <text evidence="1">The sequence shown here is derived from an EMBL/GenBank/DDBJ whole genome shotgun (WGS) entry which is preliminary data.</text>
</comment>
<evidence type="ECO:0000313" key="1">
    <source>
        <dbReference type="EMBL" id="KAH7254688.1"/>
    </source>
</evidence>
<keyword evidence="2" id="KW-1185">Reference proteome</keyword>
<accession>A0A9P9HBV3</accession>
<reference evidence="1" key="1">
    <citation type="journal article" date="2021" name="Nat. Commun.">
        <title>Genetic determinants of endophytism in the Arabidopsis root mycobiome.</title>
        <authorList>
            <person name="Mesny F."/>
            <person name="Miyauchi S."/>
            <person name="Thiergart T."/>
            <person name="Pickel B."/>
            <person name="Atanasova L."/>
            <person name="Karlsson M."/>
            <person name="Huettel B."/>
            <person name="Barry K.W."/>
            <person name="Haridas S."/>
            <person name="Chen C."/>
            <person name="Bauer D."/>
            <person name="Andreopoulos W."/>
            <person name="Pangilinan J."/>
            <person name="LaButti K."/>
            <person name="Riley R."/>
            <person name="Lipzen A."/>
            <person name="Clum A."/>
            <person name="Drula E."/>
            <person name="Henrissat B."/>
            <person name="Kohler A."/>
            <person name="Grigoriev I.V."/>
            <person name="Martin F.M."/>
            <person name="Hacquard S."/>
        </authorList>
    </citation>
    <scope>NUCLEOTIDE SEQUENCE</scope>
    <source>
        <strain evidence="1">FSSC 5 MPI-SDFR-AT-0091</strain>
    </source>
</reference>
<proteinExistence type="predicted"/>